<proteinExistence type="inferred from homology"/>
<evidence type="ECO:0000256" key="2">
    <source>
        <dbReference type="ARBA" id="ARBA00022448"/>
    </source>
</evidence>
<dbReference type="CDD" id="cd14750">
    <property type="entry name" value="PBP2_TMBP"/>
    <property type="match status" value="1"/>
</dbReference>
<dbReference type="Gene3D" id="3.40.190.10">
    <property type="entry name" value="Periplasmic binding protein-like II"/>
    <property type="match status" value="2"/>
</dbReference>
<evidence type="ECO:0000313" key="6">
    <source>
        <dbReference type="Proteomes" id="UP000319927"/>
    </source>
</evidence>
<dbReference type="PANTHER" id="PTHR43649:SF34">
    <property type="entry name" value="ABC TRANSPORTER PERIPLASMIC-BINDING PROTEIN YCJN-RELATED"/>
    <property type="match status" value="1"/>
</dbReference>
<comment type="caution">
    <text evidence="5">The sequence shown here is derived from an EMBL/GenBank/DDBJ whole genome shotgun (WGS) entry which is preliminary data.</text>
</comment>
<keyword evidence="2" id="KW-0813">Transport</keyword>
<evidence type="ECO:0000256" key="3">
    <source>
        <dbReference type="ARBA" id="ARBA00022729"/>
    </source>
</evidence>
<accession>A0A561WT02</accession>
<dbReference type="RefSeq" id="WP_154936137.1">
    <property type="nucleotide sequence ID" value="NZ_VIXA01000001.1"/>
</dbReference>
<protein>
    <submittedName>
        <fullName evidence="5">Carbohydrate ABC transporter substrate-binding protein (CUT1 family)</fullName>
    </submittedName>
</protein>
<sequence>MTTDPEAIRHRRRPSVRLGAAAAALALVTPLAACGSDGASGGTPTINLYYPPEQNLQKVVDDCNAQAQGRYRIAYRVLPRQADDQRVQMVRRLAAQDTGMDVLGLDVTWTQEFASADWIREWTGQDKAEVEQGTLTGPLETARYEGKLYAAPKNTNVQLLWYRSDLVPQAPTSWDDMIKAAQDLKGQGKPYQVLTMGAQYEGLVVLYNTLAESAGGKILSDDGKQAVMDDGTVKALDQLKRFATSGVASPSFSNATEDPVRLEFQAGGGAFQVNWPFVYPALQEADPELAKKVKWARVPGIDANTPSKVTIGGVNMAVSAYSKHPTESFEAARCIRNEKNQKFSAINDGVPPTIEKVYDDPEMAEAYPMKETILDELKEPAVRPLTPAYQSISTVMSAILSPPSGIQPERTADELRDAISDALQSKGVLP</sequence>
<dbReference type="InterPro" id="IPR050490">
    <property type="entry name" value="Bact_solute-bd_prot1"/>
</dbReference>
<dbReference type="AlphaFoldDB" id="A0A561WT02"/>
<evidence type="ECO:0000313" key="5">
    <source>
        <dbReference type="EMBL" id="TWG26976.1"/>
    </source>
</evidence>
<name>A0A561WT02_9ACTN</name>
<comment type="similarity">
    <text evidence="1">Belongs to the bacterial solute-binding protein 1 family.</text>
</comment>
<keyword evidence="3 4" id="KW-0732">Signal</keyword>
<organism evidence="5 6">
    <name type="scientific">Micromonospora palomenae</name>
    <dbReference type="NCBI Taxonomy" id="1461247"/>
    <lineage>
        <taxon>Bacteria</taxon>
        <taxon>Bacillati</taxon>
        <taxon>Actinomycetota</taxon>
        <taxon>Actinomycetes</taxon>
        <taxon>Micromonosporales</taxon>
        <taxon>Micromonosporaceae</taxon>
        <taxon>Micromonospora</taxon>
    </lineage>
</organism>
<feature type="signal peptide" evidence="4">
    <location>
        <begin position="1"/>
        <end position="35"/>
    </location>
</feature>
<evidence type="ECO:0000256" key="4">
    <source>
        <dbReference type="SAM" id="SignalP"/>
    </source>
</evidence>
<dbReference type="EMBL" id="VIXA01000001">
    <property type="protein sequence ID" value="TWG26976.1"/>
    <property type="molecule type" value="Genomic_DNA"/>
</dbReference>
<dbReference type="PANTHER" id="PTHR43649">
    <property type="entry name" value="ARABINOSE-BINDING PROTEIN-RELATED"/>
    <property type="match status" value="1"/>
</dbReference>
<evidence type="ECO:0000256" key="1">
    <source>
        <dbReference type="ARBA" id="ARBA00008520"/>
    </source>
</evidence>
<dbReference type="OrthoDB" id="3495561at2"/>
<dbReference type="Pfam" id="PF01547">
    <property type="entry name" value="SBP_bac_1"/>
    <property type="match status" value="1"/>
</dbReference>
<dbReference type="Proteomes" id="UP000319927">
    <property type="component" value="Unassembled WGS sequence"/>
</dbReference>
<reference evidence="5 6" key="1">
    <citation type="submission" date="2019-06" db="EMBL/GenBank/DDBJ databases">
        <title>Sequencing the genomes of 1000 actinobacteria strains.</title>
        <authorList>
            <person name="Klenk H.-P."/>
        </authorList>
    </citation>
    <scope>NUCLEOTIDE SEQUENCE [LARGE SCALE GENOMIC DNA]</scope>
    <source>
        <strain evidence="5 6">DSM 102131</strain>
    </source>
</reference>
<keyword evidence="6" id="KW-1185">Reference proteome</keyword>
<dbReference type="SUPFAM" id="SSF53850">
    <property type="entry name" value="Periplasmic binding protein-like II"/>
    <property type="match status" value="1"/>
</dbReference>
<dbReference type="InterPro" id="IPR006059">
    <property type="entry name" value="SBP"/>
</dbReference>
<gene>
    <name evidence="5" type="ORF">FHX75_11110</name>
</gene>
<feature type="chain" id="PRO_5038907348" evidence="4">
    <location>
        <begin position="36"/>
        <end position="430"/>
    </location>
</feature>